<keyword evidence="3 6" id="KW-1133">Transmembrane helix</keyword>
<evidence type="ECO:0000256" key="1">
    <source>
        <dbReference type="ARBA" id="ARBA00004141"/>
    </source>
</evidence>
<feature type="compositionally biased region" description="Basic and acidic residues" evidence="5">
    <location>
        <begin position="258"/>
        <end position="290"/>
    </location>
</feature>
<dbReference type="AlphaFoldDB" id="M5FW80"/>
<evidence type="ECO:0000256" key="5">
    <source>
        <dbReference type="SAM" id="MobiDB-lite"/>
    </source>
</evidence>
<feature type="transmembrane region" description="Helical" evidence="6">
    <location>
        <begin position="59"/>
        <end position="78"/>
    </location>
</feature>
<dbReference type="InterPro" id="IPR007568">
    <property type="entry name" value="RTA1"/>
</dbReference>
<feature type="transmembrane region" description="Helical" evidence="6">
    <location>
        <begin position="90"/>
        <end position="114"/>
    </location>
</feature>
<feature type="transmembrane region" description="Helical" evidence="6">
    <location>
        <begin position="155"/>
        <end position="176"/>
    </location>
</feature>
<evidence type="ECO:0000313" key="8">
    <source>
        <dbReference type="Proteomes" id="UP000030653"/>
    </source>
</evidence>
<evidence type="ECO:0000256" key="6">
    <source>
        <dbReference type="SAM" id="Phobius"/>
    </source>
</evidence>
<accession>M5FW80</accession>
<protein>
    <recommendedName>
        <fullName evidence="9">RTA1-domain-containing protein</fullName>
    </recommendedName>
</protein>
<dbReference type="PANTHER" id="PTHR31465:SF1">
    <property type="entry name" value="PROTEIN RTA1-RELATED"/>
    <property type="match status" value="1"/>
</dbReference>
<dbReference type="OrthoDB" id="3358017at2759"/>
<dbReference type="Pfam" id="PF04479">
    <property type="entry name" value="RTA1"/>
    <property type="match status" value="2"/>
</dbReference>
<dbReference type="GO" id="GO:0016020">
    <property type="term" value="C:membrane"/>
    <property type="evidence" value="ECO:0007669"/>
    <property type="project" value="UniProtKB-SubCell"/>
</dbReference>
<name>M5FW80_DACPD</name>
<evidence type="ECO:0000313" key="7">
    <source>
        <dbReference type="EMBL" id="EJU02136.1"/>
    </source>
</evidence>
<organism evidence="7 8">
    <name type="scientific">Dacryopinax primogenitus (strain DJM 731)</name>
    <name type="common">Brown rot fungus</name>
    <dbReference type="NCBI Taxonomy" id="1858805"/>
    <lineage>
        <taxon>Eukaryota</taxon>
        <taxon>Fungi</taxon>
        <taxon>Dikarya</taxon>
        <taxon>Basidiomycota</taxon>
        <taxon>Agaricomycotina</taxon>
        <taxon>Dacrymycetes</taxon>
        <taxon>Dacrymycetales</taxon>
        <taxon>Dacrymycetaceae</taxon>
        <taxon>Dacryopinax</taxon>
    </lineage>
</organism>
<keyword evidence="2 6" id="KW-0812">Transmembrane</keyword>
<evidence type="ECO:0000256" key="4">
    <source>
        <dbReference type="ARBA" id="ARBA00023136"/>
    </source>
</evidence>
<feature type="transmembrane region" description="Helical" evidence="6">
    <location>
        <begin position="33"/>
        <end position="52"/>
    </location>
</feature>
<dbReference type="HOGENOM" id="CLU_033465_3_3_1"/>
<dbReference type="PANTHER" id="PTHR31465">
    <property type="entry name" value="PROTEIN RTA1-RELATED"/>
    <property type="match status" value="1"/>
</dbReference>
<keyword evidence="4 6" id="KW-0472">Membrane</keyword>
<dbReference type="EMBL" id="JH795862">
    <property type="protein sequence ID" value="EJU02136.1"/>
    <property type="molecule type" value="Genomic_DNA"/>
</dbReference>
<keyword evidence="8" id="KW-1185">Reference proteome</keyword>
<feature type="region of interest" description="Disordered" evidence="5">
    <location>
        <begin position="258"/>
        <end position="296"/>
    </location>
</feature>
<gene>
    <name evidence="7" type="ORF">DACRYDRAFT_107073</name>
</gene>
<feature type="transmembrane region" description="Helical" evidence="6">
    <location>
        <begin position="215"/>
        <end position="235"/>
    </location>
</feature>
<comment type="subcellular location">
    <subcellularLocation>
        <location evidence="1">Membrane</location>
        <topology evidence="1">Multi-pass membrane protein</topology>
    </subcellularLocation>
</comment>
<evidence type="ECO:0000256" key="3">
    <source>
        <dbReference type="ARBA" id="ARBA00022989"/>
    </source>
</evidence>
<evidence type="ECO:0000256" key="2">
    <source>
        <dbReference type="ARBA" id="ARBA00022692"/>
    </source>
</evidence>
<proteinExistence type="predicted"/>
<reference evidence="7 8" key="1">
    <citation type="journal article" date="2012" name="Science">
        <title>The Paleozoic origin of enzymatic lignin decomposition reconstructed from 31 fungal genomes.</title>
        <authorList>
            <person name="Floudas D."/>
            <person name="Binder M."/>
            <person name="Riley R."/>
            <person name="Barry K."/>
            <person name="Blanchette R.A."/>
            <person name="Henrissat B."/>
            <person name="Martinez A.T."/>
            <person name="Otillar R."/>
            <person name="Spatafora J.W."/>
            <person name="Yadav J.S."/>
            <person name="Aerts A."/>
            <person name="Benoit I."/>
            <person name="Boyd A."/>
            <person name="Carlson A."/>
            <person name="Copeland A."/>
            <person name="Coutinho P.M."/>
            <person name="de Vries R.P."/>
            <person name="Ferreira P."/>
            <person name="Findley K."/>
            <person name="Foster B."/>
            <person name="Gaskell J."/>
            <person name="Glotzer D."/>
            <person name="Gorecki P."/>
            <person name="Heitman J."/>
            <person name="Hesse C."/>
            <person name="Hori C."/>
            <person name="Igarashi K."/>
            <person name="Jurgens J.A."/>
            <person name="Kallen N."/>
            <person name="Kersten P."/>
            <person name="Kohler A."/>
            <person name="Kuees U."/>
            <person name="Kumar T.K.A."/>
            <person name="Kuo A."/>
            <person name="LaButti K."/>
            <person name="Larrondo L.F."/>
            <person name="Lindquist E."/>
            <person name="Ling A."/>
            <person name="Lombard V."/>
            <person name="Lucas S."/>
            <person name="Lundell T."/>
            <person name="Martin R."/>
            <person name="McLaughlin D.J."/>
            <person name="Morgenstern I."/>
            <person name="Morin E."/>
            <person name="Murat C."/>
            <person name="Nagy L.G."/>
            <person name="Nolan M."/>
            <person name="Ohm R.A."/>
            <person name="Patyshakuliyeva A."/>
            <person name="Rokas A."/>
            <person name="Ruiz-Duenas F.J."/>
            <person name="Sabat G."/>
            <person name="Salamov A."/>
            <person name="Samejima M."/>
            <person name="Schmutz J."/>
            <person name="Slot J.C."/>
            <person name="St John F."/>
            <person name="Stenlid J."/>
            <person name="Sun H."/>
            <person name="Sun S."/>
            <person name="Syed K."/>
            <person name="Tsang A."/>
            <person name="Wiebenga A."/>
            <person name="Young D."/>
            <person name="Pisabarro A."/>
            <person name="Eastwood D.C."/>
            <person name="Martin F."/>
            <person name="Cullen D."/>
            <person name="Grigoriev I.V."/>
            <person name="Hibbett D.S."/>
        </authorList>
    </citation>
    <scope>NUCLEOTIDE SEQUENCE [LARGE SCALE GENOMIC DNA]</scope>
    <source>
        <strain evidence="7 8">DJM-731 SS1</strain>
    </source>
</reference>
<dbReference type="GeneID" id="63683460"/>
<sequence>MAAVSGILAAHTAIIAAATTTQDSGVWPYVPSFAVSFIAVILYSIVTALLLACMVQYKACWFVALILGVVMETMGFGARTRNTQDLNNNGLYKMQLCCTILAPIFTAAAEYILLGRIMGYVGGAAALLAKPDVDSQSSQATIKHAQDLLNLGDNILLAGLCVNLASFFVFVLQVRYFDYKTRQDRSVDGASSSTPFYRVIEFSQGWFGYLPTHEAYFYGLDSLVILLASAVYIWFWPSKYIPADKHIRLGQDGREWREMTPRQKKVQALEEAERRKDGSGEVSVREVREEGDVEAQ</sequence>
<dbReference type="Proteomes" id="UP000030653">
    <property type="component" value="Unassembled WGS sequence"/>
</dbReference>
<dbReference type="RefSeq" id="XP_040629033.1">
    <property type="nucleotide sequence ID" value="XM_040768398.1"/>
</dbReference>
<evidence type="ECO:0008006" key="9">
    <source>
        <dbReference type="Google" id="ProtNLM"/>
    </source>
</evidence>